<dbReference type="Proteomes" id="UP000321393">
    <property type="component" value="Unassembled WGS sequence"/>
</dbReference>
<evidence type="ECO:0000313" key="6">
    <source>
        <dbReference type="Proteomes" id="UP000321393"/>
    </source>
</evidence>
<protein>
    <submittedName>
        <fullName evidence="4">Retrovirus-related Pol polyprotein from transposon 297 family</fullName>
    </submittedName>
</protein>
<dbReference type="SUPFAM" id="SSF56672">
    <property type="entry name" value="DNA/RNA polymerases"/>
    <property type="match status" value="1"/>
</dbReference>
<dbReference type="Gene3D" id="3.30.70.270">
    <property type="match status" value="1"/>
</dbReference>
<dbReference type="EMBL" id="SSTD01011273">
    <property type="protein sequence ID" value="TYK09848.1"/>
    <property type="molecule type" value="Genomic_DNA"/>
</dbReference>
<dbReference type="InterPro" id="IPR043128">
    <property type="entry name" value="Rev_trsase/Diguanyl_cyclase"/>
</dbReference>
<feature type="domain" description="Reverse transcriptase/retrotransposon-derived protein RNase H-like" evidence="2">
    <location>
        <begin position="82"/>
        <end position="133"/>
    </location>
</feature>
<dbReference type="Pfam" id="PF17921">
    <property type="entry name" value="Integrase_H2C2"/>
    <property type="match status" value="1"/>
</dbReference>
<gene>
    <name evidence="5" type="ORF">E5676_scaffold39G00140</name>
    <name evidence="4" type="ORF">E6C27_scaffold455G001090</name>
</gene>
<dbReference type="EMBL" id="SSTE01005050">
    <property type="protein sequence ID" value="KAA0061268.1"/>
    <property type="molecule type" value="Genomic_DNA"/>
</dbReference>
<evidence type="ECO:0000313" key="4">
    <source>
        <dbReference type="EMBL" id="KAA0061268.1"/>
    </source>
</evidence>
<evidence type="ECO:0000313" key="7">
    <source>
        <dbReference type="Proteomes" id="UP000321947"/>
    </source>
</evidence>
<dbReference type="Gene3D" id="1.10.340.70">
    <property type="match status" value="1"/>
</dbReference>
<evidence type="ECO:0000259" key="3">
    <source>
        <dbReference type="Pfam" id="PF17921"/>
    </source>
</evidence>
<dbReference type="PANTHER" id="PTHR37984">
    <property type="entry name" value="PROTEIN CBG26694"/>
    <property type="match status" value="1"/>
</dbReference>
<evidence type="ECO:0000256" key="1">
    <source>
        <dbReference type="ARBA" id="ARBA00023268"/>
    </source>
</evidence>
<keyword evidence="1" id="KW-0511">Multifunctional enzyme</keyword>
<reference evidence="6 7" key="1">
    <citation type="submission" date="2019-08" db="EMBL/GenBank/DDBJ databases">
        <title>Draft genome sequences of two oriental melons (Cucumis melo L. var makuwa).</title>
        <authorList>
            <person name="Kwon S.-Y."/>
        </authorList>
    </citation>
    <scope>NUCLEOTIDE SEQUENCE [LARGE SCALE GENOMIC DNA]</scope>
    <source>
        <strain evidence="7">cv. Chang Bougi</strain>
        <strain evidence="6">cv. SW 3</strain>
        <tissue evidence="4">Leaf</tissue>
    </source>
</reference>
<dbReference type="OrthoDB" id="2013610at2759"/>
<dbReference type="Pfam" id="PF17919">
    <property type="entry name" value="RT_RNaseH_2"/>
    <property type="match status" value="1"/>
</dbReference>
<dbReference type="AlphaFoldDB" id="A0A5A7V133"/>
<comment type="caution">
    <text evidence="4">The sequence shown here is derived from an EMBL/GenBank/DDBJ whole genome shotgun (WGS) entry which is preliminary data.</text>
</comment>
<dbReference type="GO" id="GO:0003824">
    <property type="term" value="F:catalytic activity"/>
    <property type="evidence" value="ECO:0007669"/>
    <property type="project" value="UniProtKB-KW"/>
</dbReference>
<dbReference type="PANTHER" id="PTHR37984:SF5">
    <property type="entry name" value="PROTEIN NYNRIN-LIKE"/>
    <property type="match status" value="1"/>
</dbReference>
<evidence type="ECO:0000259" key="2">
    <source>
        <dbReference type="Pfam" id="PF17919"/>
    </source>
</evidence>
<dbReference type="Proteomes" id="UP000321947">
    <property type="component" value="Unassembled WGS sequence"/>
</dbReference>
<dbReference type="InterPro" id="IPR050951">
    <property type="entry name" value="Retrovirus_Pol_polyprotein"/>
</dbReference>
<dbReference type="InterPro" id="IPR041588">
    <property type="entry name" value="Integrase_H2C2"/>
</dbReference>
<accession>A0A5A7V133</accession>
<name>A0A5A7V133_CUCMM</name>
<dbReference type="FunFam" id="3.30.70.270:FF:000020">
    <property type="entry name" value="Transposon Tf2-6 polyprotein-like Protein"/>
    <property type="match status" value="1"/>
</dbReference>
<organism evidence="4 6">
    <name type="scientific">Cucumis melo var. makuwa</name>
    <name type="common">Oriental melon</name>
    <dbReference type="NCBI Taxonomy" id="1194695"/>
    <lineage>
        <taxon>Eukaryota</taxon>
        <taxon>Viridiplantae</taxon>
        <taxon>Streptophyta</taxon>
        <taxon>Embryophyta</taxon>
        <taxon>Tracheophyta</taxon>
        <taxon>Spermatophyta</taxon>
        <taxon>Magnoliopsida</taxon>
        <taxon>eudicotyledons</taxon>
        <taxon>Gunneridae</taxon>
        <taxon>Pentapetalae</taxon>
        <taxon>rosids</taxon>
        <taxon>fabids</taxon>
        <taxon>Cucurbitales</taxon>
        <taxon>Cucurbitaceae</taxon>
        <taxon>Benincaseae</taxon>
        <taxon>Cucumis</taxon>
    </lineage>
</organism>
<evidence type="ECO:0000313" key="5">
    <source>
        <dbReference type="EMBL" id="TYK09848.1"/>
    </source>
</evidence>
<dbReference type="InterPro" id="IPR043502">
    <property type="entry name" value="DNA/RNA_pol_sf"/>
</dbReference>
<dbReference type="InterPro" id="IPR041577">
    <property type="entry name" value="RT_RNaseH_2"/>
</dbReference>
<proteinExistence type="predicted"/>
<sequence length="297" mass="33153">MPTWKCSFAKARVVYLDHIISGKGVEVDPEKIRAIKEWSASTNVREVKGFLGLTGYYRRFVQNYGSVAALLTQLLKSGAYKWSNEAQEAFEKLKTAMKTLPSLALPDFNLPFEIEMDASGYGIGAMLTQGVDGRGVNSPKMEALLARKEIRGQDEPTFIEISVGTEGLENKVAYALSSVPPIVHLNHITALAILDISSMLRYKGRMVISKNLALLPTRLHIYHDFVFGGCSGYLRTYKGMMGELYCKGMRSDVQKYCEECLICQRNKSPALSPTRLLMPLEILDAEWSEVTMDFIDG</sequence>
<feature type="domain" description="Integrase zinc-binding" evidence="3">
    <location>
        <begin position="219"/>
        <end position="268"/>
    </location>
</feature>